<feature type="domain" description="Phytocyanin" evidence="2">
    <location>
        <begin position="30"/>
        <end position="145"/>
    </location>
</feature>
<dbReference type="PANTHER" id="PTHR33021:SF496">
    <property type="entry name" value="OS08G0482700 PROTEIN"/>
    <property type="match status" value="1"/>
</dbReference>
<dbReference type="PANTHER" id="PTHR33021">
    <property type="entry name" value="BLUE COPPER PROTEIN"/>
    <property type="match status" value="1"/>
</dbReference>
<keyword evidence="4" id="KW-1185">Reference proteome</keyword>
<evidence type="ECO:0000256" key="1">
    <source>
        <dbReference type="SAM" id="SignalP"/>
    </source>
</evidence>
<dbReference type="SUPFAM" id="SSF49503">
    <property type="entry name" value="Cupredoxins"/>
    <property type="match status" value="1"/>
</dbReference>
<proteinExistence type="predicted"/>
<dbReference type="Proteomes" id="UP001605036">
    <property type="component" value="Unassembled WGS sequence"/>
</dbReference>
<dbReference type="InterPro" id="IPR008972">
    <property type="entry name" value="Cupredoxin"/>
</dbReference>
<comment type="caution">
    <text evidence="3">The sequence shown here is derived from an EMBL/GenBank/DDBJ whole genome shotgun (WGS) entry which is preliminary data.</text>
</comment>
<sequence>MGDEWRAAAVWKLVLGTLCLSHLLKSVAGANYIVGQRFVTGGLWTNDPGPNINNLTLFQQYESWAKSVNISVGDTLIFNYDDAHTVVLVPRPEMFDSCDYTTYQDVTSPTPPTTYTIKDVEPLYFICSIDKHCVDGQKVAITNILPAGSPVPSMVAPPSPSVSNQGESLQSGCRYRWCSTLDAGARLLRRDCGYTGSEIAAGHILVIDGG</sequence>
<dbReference type="PROSITE" id="PS51485">
    <property type="entry name" value="PHYTOCYANIN"/>
    <property type="match status" value="1"/>
</dbReference>
<evidence type="ECO:0000313" key="3">
    <source>
        <dbReference type="EMBL" id="KAL2612030.1"/>
    </source>
</evidence>
<dbReference type="EMBL" id="JBHFFA010000007">
    <property type="protein sequence ID" value="KAL2612030.1"/>
    <property type="molecule type" value="Genomic_DNA"/>
</dbReference>
<dbReference type="Pfam" id="PF02298">
    <property type="entry name" value="Cu_bind_like"/>
    <property type="match status" value="1"/>
</dbReference>
<organism evidence="3 4">
    <name type="scientific">Riccia fluitans</name>
    <dbReference type="NCBI Taxonomy" id="41844"/>
    <lineage>
        <taxon>Eukaryota</taxon>
        <taxon>Viridiplantae</taxon>
        <taxon>Streptophyta</taxon>
        <taxon>Embryophyta</taxon>
        <taxon>Marchantiophyta</taxon>
        <taxon>Marchantiopsida</taxon>
        <taxon>Marchantiidae</taxon>
        <taxon>Marchantiales</taxon>
        <taxon>Ricciaceae</taxon>
        <taxon>Riccia</taxon>
    </lineage>
</organism>
<name>A0ABD1XSV5_9MARC</name>
<dbReference type="Gene3D" id="2.60.40.420">
    <property type="entry name" value="Cupredoxins - blue copper proteins"/>
    <property type="match status" value="1"/>
</dbReference>
<evidence type="ECO:0000313" key="4">
    <source>
        <dbReference type="Proteomes" id="UP001605036"/>
    </source>
</evidence>
<keyword evidence="1" id="KW-0732">Signal</keyword>
<dbReference type="InterPro" id="IPR003245">
    <property type="entry name" value="Phytocyanin_dom"/>
</dbReference>
<dbReference type="AlphaFoldDB" id="A0ABD1XSV5"/>
<protein>
    <recommendedName>
        <fullName evidence="2">Phytocyanin domain-containing protein</fullName>
    </recommendedName>
</protein>
<accession>A0ABD1XSV5</accession>
<dbReference type="InterPro" id="IPR039391">
    <property type="entry name" value="Phytocyanin-like"/>
</dbReference>
<feature type="signal peptide" evidence="1">
    <location>
        <begin position="1"/>
        <end position="29"/>
    </location>
</feature>
<evidence type="ECO:0000259" key="2">
    <source>
        <dbReference type="PROSITE" id="PS51485"/>
    </source>
</evidence>
<gene>
    <name evidence="3" type="ORF">R1flu_023722</name>
</gene>
<feature type="chain" id="PRO_5044809775" description="Phytocyanin domain-containing protein" evidence="1">
    <location>
        <begin position="30"/>
        <end position="210"/>
    </location>
</feature>
<reference evidence="3 4" key="1">
    <citation type="submission" date="2024-09" db="EMBL/GenBank/DDBJ databases">
        <title>Chromosome-scale assembly of Riccia fluitans.</title>
        <authorList>
            <person name="Paukszto L."/>
            <person name="Sawicki J."/>
            <person name="Karawczyk K."/>
            <person name="Piernik-Szablinska J."/>
            <person name="Szczecinska M."/>
            <person name="Mazdziarz M."/>
        </authorList>
    </citation>
    <scope>NUCLEOTIDE SEQUENCE [LARGE SCALE GENOMIC DNA]</scope>
    <source>
        <strain evidence="3">Rf_01</strain>
        <tissue evidence="3">Aerial parts of the thallus</tissue>
    </source>
</reference>